<evidence type="ECO:0000256" key="1">
    <source>
        <dbReference type="SAM" id="MobiDB-lite"/>
    </source>
</evidence>
<evidence type="ECO:0000313" key="2">
    <source>
        <dbReference type="EMBL" id="KAK7072983.1"/>
    </source>
</evidence>
<dbReference type="AlphaFoldDB" id="A0AAN9A2T2"/>
<accession>A0AAN9A2T2</accession>
<protein>
    <submittedName>
        <fullName evidence="2">Uncharacterized protein</fullName>
    </submittedName>
</protein>
<reference evidence="2 3" key="1">
    <citation type="submission" date="2023-11" db="EMBL/GenBank/DDBJ databases">
        <title>Halocaridina rubra genome assembly.</title>
        <authorList>
            <person name="Smith C."/>
        </authorList>
    </citation>
    <scope>NUCLEOTIDE SEQUENCE [LARGE SCALE GENOMIC DNA]</scope>
    <source>
        <strain evidence="2">EP-1</strain>
        <tissue evidence="2">Whole</tissue>
    </source>
</reference>
<organism evidence="2 3">
    <name type="scientific">Halocaridina rubra</name>
    <name type="common">Hawaiian red shrimp</name>
    <dbReference type="NCBI Taxonomy" id="373956"/>
    <lineage>
        <taxon>Eukaryota</taxon>
        <taxon>Metazoa</taxon>
        <taxon>Ecdysozoa</taxon>
        <taxon>Arthropoda</taxon>
        <taxon>Crustacea</taxon>
        <taxon>Multicrustacea</taxon>
        <taxon>Malacostraca</taxon>
        <taxon>Eumalacostraca</taxon>
        <taxon>Eucarida</taxon>
        <taxon>Decapoda</taxon>
        <taxon>Pleocyemata</taxon>
        <taxon>Caridea</taxon>
        <taxon>Atyoidea</taxon>
        <taxon>Atyidae</taxon>
        <taxon>Halocaridina</taxon>
    </lineage>
</organism>
<dbReference type="EMBL" id="JAXCGZ010013280">
    <property type="protein sequence ID" value="KAK7072983.1"/>
    <property type="molecule type" value="Genomic_DNA"/>
</dbReference>
<feature type="compositionally biased region" description="Polar residues" evidence="1">
    <location>
        <begin position="321"/>
        <end position="333"/>
    </location>
</feature>
<gene>
    <name evidence="2" type="ORF">SK128_000809</name>
</gene>
<keyword evidence="3" id="KW-1185">Reference proteome</keyword>
<dbReference type="Proteomes" id="UP001381693">
    <property type="component" value="Unassembled WGS sequence"/>
</dbReference>
<proteinExistence type="predicted"/>
<feature type="region of interest" description="Disordered" evidence="1">
    <location>
        <begin position="98"/>
        <end position="209"/>
    </location>
</feature>
<comment type="caution">
    <text evidence="2">The sequence shown here is derived from an EMBL/GenBank/DDBJ whole genome shotgun (WGS) entry which is preliminary data.</text>
</comment>
<name>A0AAN9A2T2_HALRR</name>
<feature type="compositionally biased region" description="Basic residues" evidence="1">
    <location>
        <begin position="158"/>
        <end position="168"/>
    </location>
</feature>
<feature type="compositionally biased region" description="Polar residues" evidence="1">
    <location>
        <begin position="169"/>
        <end position="185"/>
    </location>
</feature>
<sequence>MKRNSDDKNNMNGPKDDFVPYTYIIEYTHTFSDDAEAAASKDNSVIYKVHPRLESEDIHKKVEIFTEEGYDKGSYDHRGYDKVKKGWNDFLQYDHMRYGSSSSNSNKDKPISQESQTGETKNREVFSHHMQGQFDVSNIGNRINPKKHFSQNSNSREPKRKTQYRKNQRSNTQRNTRLGQRQGLPNINFEPRPYSSFPKDSSPSFPSPFQFNLPPELKEIISQRPFHGYIKTKEKDMVASMSGEFDTFTRPLDSLSPGHPLHHSKILDIETNFNSRDPKEPVYTIITREGIGIEINNGLAPHSSQRNKKIYRAPSSTILVNSDNKSPYTNHASSFPYKTRTSNYQKPTVTRMPKLNKGKDSLYTRQPCLSRHQVTAYFDLDGWRPKRGPPDWYEDSSHFLGPSKGQVDVLREEIFAPVLKHALSLNTQLSVYKTSE</sequence>
<evidence type="ECO:0000313" key="3">
    <source>
        <dbReference type="Proteomes" id="UP001381693"/>
    </source>
</evidence>
<feature type="compositionally biased region" description="Low complexity" evidence="1">
    <location>
        <begin position="193"/>
        <end position="209"/>
    </location>
</feature>
<feature type="region of interest" description="Disordered" evidence="1">
    <location>
        <begin position="321"/>
        <end position="341"/>
    </location>
</feature>